<accession>A0A182FCT1</accession>
<reference evidence="6" key="2">
    <citation type="submission" date="2022-08" db="UniProtKB">
        <authorList>
            <consortium name="EnsemblMetazoa"/>
        </authorList>
    </citation>
    <scope>IDENTIFICATION</scope>
    <source>
        <strain evidence="6">STECLA/ALBI9_A</strain>
    </source>
</reference>
<keyword evidence="2" id="KW-0646">Protease inhibitor</keyword>
<dbReference type="VEuPathDB" id="VectorBase:AALB20_038005"/>
<dbReference type="Proteomes" id="UP000069272">
    <property type="component" value="Chromosome 3L"/>
</dbReference>
<evidence type="ECO:0000256" key="3">
    <source>
        <dbReference type="ARBA" id="ARBA00022900"/>
    </source>
</evidence>
<dbReference type="PROSITE" id="PS00284">
    <property type="entry name" value="SERPIN"/>
    <property type="match status" value="1"/>
</dbReference>
<proteinExistence type="inferred from homology"/>
<evidence type="ECO:0000313" key="7">
    <source>
        <dbReference type="Proteomes" id="UP000069272"/>
    </source>
</evidence>
<dbReference type="VEuPathDB" id="VectorBase:AALB004317"/>
<name>A0A182FCT1_ANOAL</name>
<dbReference type="Pfam" id="PF00079">
    <property type="entry name" value="Serpin"/>
    <property type="match status" value="1"/>
</dbReference>
<evidence type="ECO:0000313" key="6">
    <source>
        <dbReference type="EnsemblMetazoa" id="AALB004317-PA"/>
    </source>
</evidence>
<feature type="domain" description="Serpin" evidence="5">
    <location>
        <begin position="22"/>
        <end position="380"/>
    </location>
</feature>
<protein>
    <recommendedName>
        <fullName evidence="5">Serpin domain-containing protein</fullName>
    </recommendedName>
</protein>
<evidence type="ECO:0000256" key="1">
    <source>
        <dbReference type="ARBA" id="ARBA00009500"/>
    </source>
</evidence>
<dbReference type="InterPro" id="IPR036186">
    <property type="entry name" value="Serpin_sf"/>
</dbReference>
<keyword evidence="7" id="KW-1185">Reference proteome</keyword>
<dbReference type="STRING" id="7167.A0A182FCT1"/>
<evidence type="ECO:0000256" key="2">
    <source>
        <dbReference type="ARBA" id="ARBA00022690"/>
    </source>
</evidence>
<dbReference type="GO" id="GO:0004867">
    <property type="term" value="F:serine-type endopeptidase inhibitor activity"/>
    <property type="evidence" value="ECO:0007669"/>
    <property type="project" value="UniProtKB-KW"/>
</dbReference>
<dbReference type="InterPro" id="IPR000215">
    <property type="entry name" value="Serpin_fam"/>
</dbReference>
<dbReference type="PANTHER" id="PTHR11461">
    <property type="entry name" value="SERINE PROTEASE INHIBITOR, SERPIN"/>
    <property type="match status" value="1"/>
</dbReference>
<sequence>MKISEQAYIFKRFLKQSNAFAIQLYKQISAKSTSGNVVISPFSIGACLSLVAMGADGETAVEMFRVLRYGNVDRRQQVAESYGQLMKLLETDTSISAANKVYVKAGYKVKPSFNEVAINSFRSEAQELNFTDNVAAANIINDWVETKTNKKIKNVISPSVLDGLTGMVLINAVYFMGSWKYPFDKAYTYPMPFWISGTESRDIQMMNRRTYFPYKNFEDKGFSVIELPYKNNGASMLVLLPNDRNGIAALEEQLPIIDLWEVTSQLLKTKILLFVPKFKVEFSLDVQGELTALGMGRMFSDFAEFPNLLDTDESLKVSKVVHKAFIEVDEQGTEAAGVTVADVSLTSSQGPPEIRVDHPFVYVLLSREKSVYFIGKISNPS</sequence>
<dbReference type="AlphaFoldDB" id="A0A182FCT1"/>
<dbReference type="Gene3D" id="3.30.497.10">
    <property type="entry name" value="Antithrombin, subunit I, domain 2"/>
    <property type="match status" value="1"/>
</dbReference>
<dbReference type="GO" id="GO:0005615">
    <property type="term" value="C:extracellular space"/>
    <property type="evidence" value="ECO:0007669"/>
    <property type="project" value="InterPro"/>
</dbReference>
<dbReference type="CDD" id="cd19601">
    <property type="entry name" value="serpin42Da-like"/>
    <property type="match status" value="1"/>
</dbReference>
<dbReference type="SMART" id="SM00093">
    <property type="entry name" value="SERPIN"/>
    <property type="match status" value="1"/>
</dbReference>
<dbReference type="InterPro" id="IPR023795">
    <property type="entry name" value="Serpin_CS"/>
</dbReference>
<keyword evidence="3" id="KW-0722">Serine protease inhibitor</keyword>
<dbReference type="SUPFAM" id="SSF56574">
    <property type="entry name" value="Serpins"/>
    <property type="match status" value="1"/>
</dbReference>
<dbReference type="EnsemblMetazoa" id="AALB004317-RA">
    <property type="protein sequence ID" value="AALB004317-PA"/>
    <property type="gene ID" value="AALB004317"/>
</dbReference>
<dbReference type="InterPro" id="IPR023796">
    <property type="entry name" value="Serpin_dom"/>
</dbReference>
<reference evidence="6 7" key="1">
    <citation type="journal article" date="2017" name="G3 (Bethesda)">
        <title>The Physical Genome Mapping of Anopheles albimanus Corrected Scaffold Misassemblies and Identified Interarm Rearrangements in Genus Anopheles.</title>
        <authorList>
            <person name="Artemov G.N."/>
            <person name="Peery A.N."/>
            <person name="Jiang X."/>
            <person name="Tu Z."/>
            <person name="Stegniy V.N."/>
            <person name="Sharakhova M.V."/>
            <person name="Sharakhov I.V."/>
        </authorList>
    </citation>
    <scope>NUCLEOTIDE SEQUENCE [LARGE SCALE GENOMIC DNA]</scope>
    <source>
        <strain evidence="6 7">ALBI9_A</strain>
    </source>
</reference>
<dbReference type="InterPro" id="IPR042178">
    <property type="entry name" value="Serpin_sf_1"/>
</dbReference>
<comment type="similarity">
    <text evidence="1 4">Belongs to the serpin family.</text>
</comment>
<dbReference type="Gene3D" id="2.30.39.10">
    <property type="entry name" value="Alpha-1-antitrypsin, domain 1"/>
    <property type="match status" value="1"/>
</dbReference>
<evidence type="ECO:0000259" key="5">
    <source>
        <dbReference type="SMART" id="SM00093"/>
    </source>
</evidence>
<dbReference type="InterPro" id="IPR042185">
    <property type="entry name" value="Serpin_sf_2"/>
</dbReference>
<organism evidence="6 7">
    <name type="scientific">Anopheles albimanus</name>
    <name type="common">New world malaria mosquito</name>
    <dbReference type="NCBI Taxonomy" id="7167"/>
    <lineage>
        <taxon>Eukaryota</taxon>
        <taxon>Metazoa</taxon>
        <taxon>Ecdysozoa</taxon>
        <taxon>Arthropoda</taxon>
        <taxon>Hexapoda</taxon>
        <taxon>Insecta</taxon>
        <taxon>Pterygota</taxon>
        <taxon>Neoptera</taxon>
        <taxon>Endopterygota</taxon>
        <taxon>Diptera</taxon>
        <taxon>Nematocera</taxon>
        <taxon>Culicoidea</taxon>
        <taxon>Culicidae</taxon>
        <taxon>Anophelinae</taxon>
        <taxon>Anopheles</taxon>
    </lineage>
</organism>
<dbReference type="PANTHER" id="PTHR11461:SF211">
    <property type="entry name" value="GH10112P-RELATED"/>
    <property type="match status" value="1"/>
</dbReference>
<evidence type="ECO:0000256" key="4">
    <source>
        <dbReference type="RuleBase" id="RU000411"/>
    </source>
</evidence>